<evidence type="ECO:0000313" key="5">
    <source>
        <dbReference type="EMBL" id="NMN93863.1"/>
    </source>
</evidence>
<dbReference type="InterPro" id="IPR042099">
    <property type="entry name" value="ANL_N_sf"/>
</dbReference>
<evidence type="ECO:0000313" key="6">
    <source>
        <dbReference type="Proteomes" id="UP000535543"/>
    </source>
</evidence>
<evidence type="ECO:0000259" key="4">
    <source>
        <dbReference type="Pfam" id="PF13193"/>
    </source>
</evidence>
<evidence type="ECO:0000259" key="3">
    <source>
        <dbReference type="Pfam" id="PF00501"/>
    </source>
</evidence>
<dbReference type="RefSeq" id="WP_169584552.1">
    <property type="nucleotide sequence ID" value="NZ_VCQU01000001.1"/>
</dbReference>
<dbReference type="GO" id="GO:0006631">
    <property type="term" value="P:fatty acid metabolic process"/>
    <property type="evidence" value="ECO:0007669"/>
    <property type="project" value="TreeGrafter"/>
</dbReference>
<dbReference type="GO" id="GO:0031956">
    <property type="term" value="F:medium-chain fatty acid-CoA ligase activity"/>
    <property type="evidence" value="ECO:0007669"/>
    <property type="project" value="TreeGrafter"/>
</dbReference>
<dbReference type="Pfam" id="PF13193">
    <property type="entry name" value="AMP-binding_C"/>
    <property type="match status" value="1"/>
</dbReference>
<dbReference type="InterPro" id="IPR045851">
    <property type="entry name" value="AMP-bd_C_sf"/>
</dbReference>
<organism evidence="5 6">
    <name type="scientific">Antrihabitans stalactiti</name>
    <dbReference type="NCBI Taxonomy" id="2584121"/>
    <lineage>
        <taxon>Bacteria</taxon>
        <taxon>Bacillati</taxon>
        <taxon>Actinomycetota</taxon>
        <taxon>Actinomycetes</taxon>
        <taxon>Mycobacteriales</taxon>
        <taxon>Nocardiaceae</taxon>
        <taxon>Antrihabitans</taxon>
    </lineage>
</organism>
<accession>A0A848K559</accession>
<name>A0A848K559_9NOCA</name>
<feature type="domain" description="AMP-dependent synthetase/ligase" evidence="3">
    <location>
        <begin position="27"/>
        <end position="390"/>
    </location>
</feature>
<dbReference type="AlphaFoldDB" id="A0A848K559"/>
<reference evidence="5 6" key="2">
    <citation type="submission" date="2020-06" db="EMBL/GenBank/DDBJ databases">
        <title>Antribacter stalactiti gen. nov., sp. nov., a new member of the family Nacardiaceae isolated from a cave.</title>
        <authorList>
            <person name="Kim I.S."/>
        </authorList>
    </citation>
    <scope>NUCLEOTIDE SEQUENCE [LARGE SCALE GENOMIC DNA]</scope>
    <source>
        <strain evidence="5 6">YC2-7</strain>
    </source>
</reference>
<dbReference type="SUPFAM" id="SSF56801">
    <property type="entry name" value="Acetyl-CoA synthetase-like"/>
    <property type="match status" value="1"/>
</dbReference>
<dbReference type="PROSITE" id="PS00455">
    <property type="entry name" value="AMP_BINDING"/>
    <property type="match status" value="1"/>
</dbReference>
<dbReference type="Proteomes" id="UP000535543">
    <property type="component" value="Unassembled WGS sequence"/>
</dbReference>
<dbReference type="InterPro" id="IPR000873">
    <property type="entry name" value="AMP-dep_synth/lig_dom"/>
</dbReference>
<dbReference type="PANTHER" id="PTHR43201:SF5">
    <property type="entry name" value="MEDIUM-CHAIN ACYL-COA LIGASE ACSF2, MITOCHONDRIAL"/>
    <property type="match status" value="1"/>
</dbReference>
<evidence type="ECO:0000256" key="1">
    <source>
        <dbReference type="ARBA" id="ARBA00006432"/>
    </source>
</evidence>
<sequence>MTTLVESYWPADSSVALSEHTVGTLLAERADTHNARVALVGTPHGTTQLRRLTYGELYEEARRVASALTELTEPGDFVAIWAPNVVEWPIVQYGAALAGRTLVAINPVFRADELRYALTHSSATVLIHADANRDYDMAAVVSKVASDVPSLVHVISLSERDRWRGGSAEFVSTATDPDAPAMLQYTSGTTGLPKGVLLRHRSLVNVAMLTMEAAEITEGAVCVNPLPMFHTASCVIGTLGPLSIAGTALLVETFAPQSVLDWAIEEKATVLFFVPTILGALLETMRNNDRPAPQFRSILGGAANVPAVMIEGARRVFGGAVHNLFGQTELAPVLTLIRRSDAIEDQLGTVGRPIGQVEVKIVDTVSGATAPLGVQGEICARGYQQMIEYYKDPDATTRTVDGDGWLHLGDLGSMDERGYITLTGRLKDLIISGGENIAPAEVESRLVEHSAVAQAAVVGVPHEKWGETVAAVLVVRGERRPAELVESVRRQLGQRVAPFKVPKRWFITDALPLTASGKVQKFVLRDAILSDRLDEVR</sequence>
<reference evidence="5 6" key="1">
    <citation type="submission" date="2019-05" db="EMBL/GenBank/DDBJ databases">
        <authorList>
            <person name="Lee S.D."/>
        </authorList>
    </citation>
    <scope>NUCLEOTIDE SEQUENCE [LARGE SCALE GENOMIC DNA]</scope>
    <source>
        <strain evidence="5 6">YC2-7</strain>
    </source>
</reference>
<keyword evidence="2" id="KW-0436">Ligase</keyword>
<protein>
    <submittedName>
        <fullName evidence="5">AMP-binding protein</fullName>
    </submittedName>
</protein>
<proteinExistence type="inferred from homology"/>
<dbReference type="InterPro" id="IPR020845">
    <property type="entry name" value="AMP-binding_CS"/>
</dbReference>
<dbReference type="Gene3D" id="3.40.50.12780">
    <property type="entry name" value="N-terminal domain of ligase-like"/>
    <property type="match status" value="1"/>
</dbReference>
<dbReference type="FunFam" id="3.30.300.30:FF:000008">
    <property type="entry name" value="2,3-dihydroxybenzoate-AMP ligase"/>
    <property type="match status" value="1"/>
</dbReference>
<dbReference type="PANTHER" id="PTHR43201">
    <property type="entry name" value="ACYL-COA SYNTHETASE"/>
    <property type="match status" value="1"/>
</dbReference>
<dbReference type="Pfam" id="PF00501">
    <property type="entry name" value="AMP-binding"/>
    <property type="match status" value="1"/>
</dbReference>
<dbReference type="InterPro" id="IPR025110">
    <property type="entry name" value="AMP-bd_C"/>
</dbReference>
<keyword evidence="6" id="KW-1185">Reference proteome</keyword>
<gene>
    <name evidence="5" type="ORF">FGL95_02255</name>
</gene>
<evidence type="ECO:0000256" key="2">
    <source>
        <dbReference type="ARBA" id="ARBA00022598"/>
    </source>
</evidence>
<feature type="domain" description="AMP-binding enzyme C-terminal" evidence="4">
    <location>
        <begin position="441"/>
        <end position="518"/>
    </location>
</feature>
<dbReference type="EMBL" id="VCQU01000001">
    <property type="protein sequence ID" value="NMN93863.1"/>
    <property type="molecule type" value="Genomic_DNA"/>
</dbReference>
<comment type="similarity">
    <text evidence="1">Belongs to the ATP-dependent AMP-binding enzyme family.</text>
</comment>
<dbReference type="Gene3D" id="3.30.300.30">
    <property type="match status" value="1"/>
</dbReference>
<comment type="caution">
    <text evidence="5">The sequence shown here is derived from an EMBL/GenBank/DDBJ whole genome shotgun (WGS) entry which is preliminary data.</text>
</comment>